<evidence type="ECO:0000256" key="4">
    <source>
        <dbReference type="ARBA" id="ARBA00023002"/>
    </source>
</evidence>
<keyword evidence="3" id="KW-0288">FMN</keyword>
<evidence type="ECO:0000259" key="5">
    <source>
        <dbReference type="Pfam" id="PF00724"/>
    </source>
</evidence>
<name>A0ABR4JPR1_9EURO</name>
<keyword evidence="4" id="KW-0560">Oxidoreductase</keyword>
<reference evidence="6 7" key="1">
    <citation type="submission" date="2024-07" db="EMBL/GenBank/DDBJ databases">
        <title>Section-level genome sequencing and comparative genomics of Aspergillus sections Usti and Cavernicolus.</title>
        <authorList>
            <consortium name="Lawrence Berkeley National Laboratory"/>
            <person name="Nybo J.L."/>
            <person name="Vesth T.C."/>
            <person name="Theobald S."/>
            <person name="Frisvad J.C."/>
            <person name="Larsen T.O."/>
            <person name="Kjaerboelling I."/>
            <person name="Rothschild-Mancinelli K."/>
            <person name="Lyhne E.K."/>
            <person name="Kogle M.E."/>
            <person name="Barry K."/>
            <person name="Clum A."/>
            <person name="Na H."/>
            <person name="Ledsgaard L."/>
            <person name="Lin J."/>
            <person name="Lipzen A."/>
            <person name="Kuo A."/>
            <person name="Riley R."/>
            <person name="Mondo S."/>
            <person name="Labutti K."/>
            <person name="Haridas S."/>
            <person name="Pangalinan J."/>
            <person name="Salamov A.A."/>
            <person name="Simmons B.A."/>
            <person name="Magnuson J.K."/>
            <person name="Chen J."/>
            <person name="Drula E."/>
            <person name="Henrissat B."/>
            <person name="Wiebenga A."/>
            <person name="Lubbers R.J."/>
            <person name="Gomes A.C."/>
            <person name="Makela M.R."/>
            <person name="Stajich J."/>
            <person name="Grigoriev I.V."/>
            <person name="Mortensen U.H."/>
            <person name="De Vries R.P."/>
            <person name="Baker S.E."/>
            <person name="Andersen M.R."/>
        </authorList>
    </citation>
    <scope>NUCLEOTIDE SEQUENCE [LARGE SCALE GENOMIC DNA]</scope>
    <source>
        <strain evidence="6 7">CBS 123904</strain>
    </source>
</reference>
<dbReference type="InterPro" id="IPR051799">
    <property type="entry name" value="NADH_flavin_oxidoreductase"/>
</dbReference>
<proteinExistence type="inferred from homology"/>
<keyword evidence="2" id="KW-0285">Flavoprotein</keyword>
<evidence type="ECO:0000256" key="2">
    <source>
        <dbReference type="ARBA" id="ARBA00022630"/>
    </source>
</evidence>
<organism evidence="6 7">
    <name type="scientific">Aspergillus pseudoustus</name>
    <dbReference type="NCBI Taxonomy" id="1810923"/>
    <lineage>
        <taxon>Eukaryota</taxon>
        <taxon>Fungi</taxon>
        <taxon>Dikarya</taxon>
        <taxon>Ascomycota</taxon>
        <taxon>Pezizomycotina</taxon>
        <taxon>Eurotiomycetes</taxon>
        <taxon>Eurotiomycetidae</taxon>
        <taxon>Eurotiales</taxon>
        <taxon>Aspergillaceae</taxon>
        <taxon>Aspergillus</taxon>
        <taxon>Aspergillus subgen. Nidulantes</taxon>
    </lineage>
</organism>
<dbReference type="Proteomes" id="UP001610446">
    <property type="component" value="Unassembled WGS sequence"/>
</dbReference>
<comment type="caution">
    <text evidence="6">The sequence shown here is derived from an EMBL/GenBank/DDBJ whole genome shotgun (WGS) entry which is preliminary data.</text>
</comment>
<dbReference type="Gene3D" id="3.20.20.70">
    <property type="entry name" value="Aldolase class I"/>
    <property type="match status" value="1"/>
</dbReference>
<keyword evidence="7" id="KW-1185">Reference proteome</keyword>
<comment type="similarity">
    <text evidence="1">Belongs to the NADH:flavin oxidoreductase/NADH oxidase family.</text>
</comment>
<gene>
    <name evidence="6" type="ORF">BJY01DRAFT_249269</name>
</gene>
<dbReference type="EMBL" id="JBFXLU010000103">
    <property type="protein sequence ID" value="KAL2842033.1"/>
    <property type="molecule type" value="Genomic_DNA"/>
</dbReference>
<dbReference type="Pfam" id="PF00724">
    <property type="entry name" value="Oxidored_FMN"/>
    <property type="match status" value="1"/>
</dbReference>
<dbReference type="PANTHER" id="PTHR43656">
    <property type="entry name" value="BINDING OXIDOREDUCTASE, PUTATIVE (AFU_ORTHOLOGUE AFUA_2G08260)-RELATED"/>
    <property type="match status" value="1"/>
</dbReference>
<protein>
    <recommendedName>
        <fullName evidence="5">NADH:flavin oxidoreductase/NADH oxidase N-terminal domain-containing protein</fullName>
    </recommendedName>
</protein>
<evidence type="ECO:0000313" key="6">
    <source>
        <dbReference type="EMBL" id="KAL2842033.1"/>
    </source>
</evidence>
<sequence length="353" mass="38681">MAPQISPLAQSVTLKLSGKVIPNRIYRTALSEYSGSYDENDREPELADGGAGLICFGNIPLHREHLENINNVVLDRDQPWDAVEAFRPAIAAAKSRGALCLPQLNFTGRQCPGFLNSSPVSSSDVQLHYCMDKSYGKPTPLSKPQIRDIINRFVWAAEAVVAAGADGVILHAAHGYLINQFLSPHINKRTDEYGGSIENRARFVIEIVEAIKSRLPLDRYVIAVKINCQDFVRGGATFAEQCVIIKLLEASGVDFFDISGGTYEAPAWRGDLASLGESQPPAGEGTFLRWARDIKKILSRATIGTTSGWRDSERMIAAVENGEIDMCGLGRPLRDEPDLPKRLFSGEKVVSKL</sequence>
<evidence type="ECO:0000313" key="7">
    <source>
        <dbReference type="Proteomes" id="UP001610446"/>
    </source>
</evidence>
<dbReference type="InterPro" id="IPR001155">
    <property type="entry name" value="OxRdtase_FMN_N"/>
</dbReference>
<evidence type="ECO:0000256" key="3">
    <source>
        <dbReference type="ARBA" id="ARBA00022643"/>
    </source>
</evidence>
<dbReference type="InterPro" id="IPR013785">
    <property type="entry name" value="Aldolase_TIM"/>
</dbReference>
<feature type="domain" description="NADH:flavin oxidoreductase/NADH oxidase N-terminal" evidence="5">
    <location>
        <begin position="82"/>
        <end position="346"/>
    </location>
</feature>
<dbReference type="PANTHER" id="PTHR43656:SF5">
    <property type="entry name" value="NADH:FLAVIN OXIDOREDUCTASE_NADH OXIDASE N-TERMINAL DOMAIN-CONTAINING PROTEIN"/>
    <property type="match status" value="1"/>
</dbReference>
<dbReference type="SUPFAM" id="SSF51395">
    <property type="entry name" value="FMN-linked oxidoreductases"/>
    <property type="match status" value="1"/>
</dbReference>
<accession>A0ABR4JPR1</accession>
<evidence type="ECO:0000256" key="1">
    <source>
        <dbReference type="ARBA" id="ARBA00005979"/>
    </source>
</evidence>